<evidence type="ECO:0000256" key="3">
    <source>
        <dbReference type="ARBA" id="ARBA00023015"/>
    </source>
</evidence>
<name>A0AAV0CNY9_9ASTE</name>
<feature type="region of interest" description="Disordered" evidence="7">
    <location>
        <begin position="38"/>
        <end position="65"/>
    </location>
</feature>
<evidence type="ECO:0000256" key="5">
    <source>
        <dbReference type="ARBA" id="ARBA00023163"/>
    </source>
</evidence>
<reference evidence="10" key="1">
    <citation type="submission" date="2022-07" db="EMBL/GenBank/DDBJ databases">
        <authorList>
            <person name="Macas J."/>
            <person name="Novak P."/>
            <person name="Neumann P."/>
        </authorList>
    </citation>
    <scope>NUCLEOTIDE SEQUENCE</scope>
</reference>
<feature type="domain" description="TCP" evidence="8">
    <location>
        <begin position="60"/>
        <end position="118"/>
    </location>
</feature>
<evidence type="ECO:0000256" key="6">
    <source>
        <dbReference type="ARBA" id="ARBA00023242"/>
    </source>
</evidence>
<dbReference type="EMBL" id="CAMAPF010000037">
    <property type="protein sequence ID" value="CAH9082105.1"/>
    <property type="molecule type" value="Genomic_DNA"/>
</dbReference>
<dbReference type="InterPro" id="IPR017887">
    <property type="entry name" value="TF_TCP_subgr"/>
</dbReference>
<feature type="domain" description="R" evidence="9">
    <location>
        <begin position="150"/>
        <end position="167"/>
    </location>
</feature>
<organism evidence="10 11">
    <name type="scientific">Cuscuta epithymum</name>
    <dbReference type="NCBI Taxonomy" id="186058"/>
    <lineage>
        <taxon>Eukaryota</taxon>
        <taxon>Viridiplantae</taxon>
        <taxon>Streptophyta</taxon>
        <taxon>Embryophyta</taxon>
        <taxon>Tracheophyta</taxon>
        <taxon>Spermatophyta</taxon>
        <taxon>Magnoliopsida</taxon>
        <taxon>eudicotyledons</taxon>
        <taxon>Gunneridae</taxon>
        <taxon>Pentapetalae</taxon>
        <taxon>asterids</taxon>
        <taxon>lamiids</taxon>
        <taxon>Solanales</taxon>
        <taxon>Convolvulaceae</taxon>
        <taxon>Cuscuteae</taxon>
        <taxon>Cuscuta</taxon>
        <taxon>Cuscuta subgen. Cuscuta</taxon>
    </lineage>
</organism>
<comment type="subcellular location">
    <subcellularLocation>
        <location evidence="1">Nucleus</location>
    </subcellularLocation>
</comment>
<proteinExistence type="predicted"/>
<evidence type="ECO:0000259" key="9">
    <source>
        <dbReference type="PROSITE" id="PS51370"/>
    </source>
</evidence>
<accession>A0AAV0CNY9</accession>
<gene>
    <name evidence="10" type="ORF">CEPIT_LOCUS7985</name>
</gene>
<evidence type="ECO:0000256" key="2">
    <source>
        <dbReference type="ARBA" id="ARBA00022473"/>
    </source>
</evidence>
<keyword evidence="2" id="KW-0217">Developmental protein</keyword>
<dbReference type="InterPro" id="IPR017888">
    <property type="entry name" value="CYC/TB1_R_domain"/>
</dbReference>
<dbReference type="GO" id="GO:0005634">
    <property type="term" value="C:nucleus"/>
    <property type="evidence" value="ECO:0007669"/>
    <property type="project" value="UniProtKB-SubCell"/>
</dbReference>
<dbReference type="PANTHER" id="PTHR31072">
    <property type="entry name" value="TRANSCRIPTION FACTOR TCP4-RELATED"/>
    <property type="match status" value="1"/>
</dbReference>
<dbReference type="InterPro" id="IPR005333">
    <property type="entry name" value="Transcription_factor_TCP"/>
</dbReference>
<evidence type="ECO:0000313" key="10">
    <source>
        <dbReference type="EMBL" id="CAH9082105.1"/>
    </source>
</evidence>
<protein>
    <submittedName>
        <fullName evidence="10">Uncharacterized protein</fullName>
    </submittedName>
</protein>
<evidence type="ECO:0000256" key="7">
    <source>
        <dbReference type="SAM" id="MobiDB-lite"/>
    </source>
</evidence>
<keyword evidence="6" id="KW-0539">Nucleus</keyword>
<evidence type="ECO:0000313" key="11">
    <source>
        <dbReference type="Proteomes" id="UP001152523"/>
    </source>
</evidence>
<dbReference type="AlphaFoldDB" id="A0AAV0CNY9"/>
<keyword evidence="11" id="KW-1185">Reference proteome</keyword>
<dbReference type="GO" id="GO:0003700">
    <property type="term" value="F:DNA-binding transcription factor activity"/>
    <property type="evidence" value="ECO:0007669"/>
    <property type="project" value="InterPro"/>
</dbReference>
<dbReference type="Proteomes" id="UP001152523">
    <property type="component" value="Unassembled WGS sequence"/>
</dbReference>
<evidence type="ECO:0000259" key="8">
    <source>
        <dbReference type="PROSITE" id="PS51369"/>
    </source>
</evidence>
<keyword evidence="4" id="KW-0238">DNA-binding</keyword>
<dbReference type="Pfam" id="PF03634">
    <property type="entry name" value="TCP"/>
    <property type="match status" value="2"/>
</dbReference>
<dbReference type="GO" id="GO:2000032">
    <property type="term" value="P:regulation of secondary shoot formation"/>
    <property type="evidence" value="ECO:0007669"/>
    <property type="project" value="TreeGrafter"/>
</dbReference>
<evidence type="ECO:0000256" key="4">
    <source>
        <dbReference type="ARBA" id="ARBA00023125"/>
    </source>
</evidence>
<sequence>MPLSQIFSQQHSLIGPNFLNGGETATRTHISPITKVCKEESENMSQKKRLSSNARRKTGKKDRHSKICTAKGVRDRRMRLSLQVARRFFDLQDMLGFDKASKTIEWLLSKSKRAIKELKASSCSEEGNKSEVVQEEKVLAKGKNVIFEKKESREKARARARERTKEKMIMMSQTQVMYEYSNPITPFFDQESNSTQENVDGILLEEYLGVASSTITSVFKYNDDDDHNIIINNNDSIFSSNFMGFLGDWDLGVDCTFR</sequence>
<keyword evidence="5" id="KW-0804">Transcription</keyword>
<dbReference type="PROSITE" id="PS51370">
    <property type="entry name" value="R"/>
    <property type="match status" value="1"/>
</dbReference>
<evidence type="ECO:0000256" key="1">
    <source>
        <dbReference type="ARBA" id="ARBA00004123"/>
    </source>
</evidence>
<feature type="compositionally biased region" description="Basic residues" evidence="7">
    <location>
        <begin position="46"/>
        <end position="65"/>
    </location>
</feature>
<keyword evidence="3" id="KW-0805">Transcription regulation</keyword>
<comment type="caution">
    <text evidence="10">The sequence shown here is derived from an EMBL/GenBank/DDBJ whole genome shotgun (WGS) entry which is preliminary data.</text>
</comment>
<dbReference type="PANTHER" id="PTHR31072:SF87">
    <property type="entry name" value="TRANSCRIPTION FACTOR TCP12"/>
    <property type="match status" value="1"/>
</dbReference>
<dbReference type="PROSITE" id="PS51369">
    <property type="entry name" value="TCP"/>
    <property type="match status" value="1"/>
</dbReference>
<dbReference type="GO" id="GO:0043565">
    <property type="term" value="F:sequence-specific DNA binding"/>
    <property type="evidence" value="ECO:0007669"/>
    <property type="project" value="TreeGrafter"/>
</dbReference>